<dbReference type="InterPro" id="IPR036390">
    <property type="entry name" value="WH_DNA-bd_sf"/>
</dbReference>
<evidence type="ECO:0000259" key="5">
    <source>
        <dbReference type="PROSITE" id="PS50931"/>
    </source>
</evidence>
<dbReference type="SUPFAM" id="SSF53850">
    <property type="entry name" value="Periplasmic binding protein-like II"/>
    <property type="match status" value="1"/>
</dbReference>
<reference evidence="6 7" key="1">
    <citation type="journal article" date="2012" name="J. Bacteriol.">
        <title>Genome sequence of the pathogenic Herbaspirillum seropedicae strain Os34, isolated from rice roots.</title>
        <authorList>
            <person name="Ye W."/>
            <person name="Ye S."/>
            <person name="Liu J."/>
            <person name="Chang S."/>
            <person name="Chen M."/>
            <person name="Zhu B."/>
            <person name="Guo L."/>
            <person name="An Q."/>
        </authorList>
    </citation>
    <scope>NUCLEOTIDE SEQUENCE [LARGE SCALE GENOMIC DNA]</scope>
    <source>
        <strain evidence="6 7">Os34</strain>
    </source>
</reference>
<accession>A0A6M3ZP62</accession>
<protein>
    <recommendedName>
        <fullName evidence="5">HTH lysR-type domain-containing protein</fullName>
    </recommendedName>
</protein>
<evidence type="ECO:0000256" key="2">
    <source>
        <dbReference type="ARBA" id="ARBA00023015"/>
    </source>
</evidence>
<feature type="domain" description="HTH lysR-type" evidence="5">
    <location>
        <begin position="6"/>
        <end position="63"/>
    </location>
</feature>
<gene>
    <name evidence="6" type="ORF">C798_07510</name>
</gene>
<proteinExistence type="inferred from homology"/>
<dbReference type="AlphaFoldDB" id="A0A6M3ZP62"/>
<dbReference type="PANTHER" id="PTHR30537">
    <property type="entry name" value="HTH-TYPE TRANSCRIPTIONAL REGULATOR"/>
    <property type="match status" value="1"/>
</dbReference>
<keyword evidence="2" id="KW-0805">Transcription regulation</keyword>
<dbReference type="SUPFAM" id="SSF46785">
    <property type="entry name" value="Winged helix' DNA-binding domain"/>
    <property type="match status" value="1"/>
</dbReference>
<evidence type="ECO:0000256" key="3">
    <source>
        <dbReference type="ARBA" id="ARBA00023125"/>
    </source>
</evidence>
<evidence type="ECO:0000313" key="7">
    <source>
        <dbReference type="Proteomes" id="UP000501648"/>
    </source>
</evidence>
<name>A0A6M3ZP62_9BURK</name>
<dbReference type="InterPro" id="IPR005119">
    <property type="entry name" value="LysR_subst-bd"/>
</dbReference>
<dbReference type="InterPro" id="IPR058163">
    <property type="entry name" value="LysR-type_TF_proteobact-type"/>
</dbReference>
<dbReference type="Pfam" id="PF03466">
    <property type="entry name" value="LysR_substrate"/>
    <property type="match status" value="1"/>
</dbReference>
<keyword evidence="4" id="KW-0804">Transcription</keyword>
<dbReference type="GO" id="GO:0003700">
    <property type="term" value="F:DNA-binding transcription factor activity"/>
    <property type="evidence" value="ECO:0007669"/>
    <property type="project" value="InterPro"/>
</dbReference>
<evidence type="ECO:0000256" key="1">
    <source>
        <dbReference type="ARBA" id="ARBA00009437"/>
    </source>
</evidence>
<keyword evidence="3" id="KW-0238">DNA-binding</keyword>
<dbReference type="Pfam" id="PF00126">
    <property type="entry name" value="HTH_1"/>
    <property type="match status" value="1"/>
</dbReference>
<dbReference type="Gene3D" id="1.10.10.10">
    <property type="entry name" value="Winged helix-like DNA-binding domain superfamily/Winged helix DNA-binding domain"/>
    <property type="match status" value="1"/>
</dbReference>
<evidence type="ECO:0000313" key="6">
    <source>
        <dbReference type="EMBL" id="QJQ00083.1"/>
    </source>
</evidence>
<dbReference type="InterPro" id="IPR036388">
    <property type="entry name" value="WH-like_DNA-bd_sf"/>
</dbReference>
<dbReference type="PROSITE" id="PS50931">
    <property type="entry name" value="HTH_LYSR"/>
    <property type="match status" value="1"/>
</dbReference>
<dbReference type="EMBL" id="CP008956">
    <property type="protein sequence ID" value="QJQ00083.1"/>
    <property type="molecule type" value="Genomic_DNA"/>
</dbReference>
<organism evidence="6 7">
    <name type="scientific">Herbaspirillum rubrisubalbicans Os34</name>
    <dbReference type="NCBI Taxonomy" id="1235827"/>
    <lineage>
        <taxon>Bacteria</taxon>
        <taxon>Pseudomonadati</taxon>
        <taxon>Pseudomonadota</taxon>
        <taxon>Betaproteobacteria</taxon>
        <taxon>Burkholderiales</taxon>
        <taxon>Oxalobacteraceae</taxon>
        <taxon>Herbaspirillum</taxon>
    </lineage>
</organism>
<dbReference type="RefSeq" id="WP_017455209.1">
    <property type="nucleotide sequence ID" value="NZ_CP008956.1"/>
</dbReference>
<comment type="similarity">
    <text evidence="1">Belongs to the LysR transcriptional regulatory family.</text>
</comment>
<dbReference type="GO" id="GO:0006351">
    <property type="term" value="P:DNA-templated transcription"/>
    <property type="evidence" value="ECO:0007669"/>
    <property type="project" value="TreeGrafter"/>
</dbReference>
<dbReference type="PANTHER" id="PTHR30537:SF26">
    <property type="entry name" value="GLYCINE CLEAVAGE SYSTEM TRANSCRIPTIONAL ACTIVATOR"/>
    <property type="match status" value="1"/>
</dbReference>
<dbReference type="Gene3D" id="3.40.190.10">
    <property type="entry name" value="Periplasmic binding protein-like II"/>
    <property type="match status" value="2"/>
</dbReference>
<sequence>MKRICPTIHELLAFESSARHLSFTDAADELCITPSAVSRQVSSLEEFLGVALFRRSGKKLVLSGNGKMYLSKVAPGLNIIKAASLDMLAVRSCYSSLTLSSVPTFTTNWLIPHWPLFQQIYPDAKLNFKAHVSSDEMFPSDVTAAVRFGKGTWPNVVSEYLIGNRFVVICRPEDLKGERAIRGVNDIHRHTLLQHIEAPGSWELWCDHVKIDKSRALLGPRFEQYSVLISAVVNGMGIGLVPEFLVGQELKKGLLVKPFSTSVEINQGHYLCYPKEQLNLPIFKAFRTWLQAACSDPRDAHTVAPLRVQANTLA</sequence>
<dbReference type="PRINTS" id="PR00039">
    <property type="entry name" value="HTHLYSR"/>
</dbReference>
<dbReference type="GO" id="GO:0043565">
    <property type="term" value="F:sequence-specific DNA binding"/>
    <property type="evidence" value="ECO:0007669"/>
    <property type="project" value="TreeGrafter"/>
</dbReference>
<evidence type="ECO:0000256" key="4">
    <source>
        <dbReference type="ARBA" id="ARBA00023163"/>
    </source>
</evidence>
<dbReference type="Proteomes" id="UP000501648">
    <property type="component" value="Chromosome"/>
</dbReference>
<dbReference type="InterPro" id="IPR000847">
    <property type="entry name" value="LysR_HTH_N"/>
</dbReference>